<evidence type="ECO:0000256" key="1">
    <source>
        <dbReference type="ARBA" id="ARBA00022801"/>
    </source>
</evidence>
<evidence type="ECO:0000313" key="4">
    <source>
        <dbReference type="EMBL" id="HCE16924.1"/>
    </source>
</evidence>
<feature type="domain" description="Phosphoesterase HXTX" evidence="3">
    <location>
        <begin position="10"/>
        <end position="95"/>
    </location>
</feature>
<dbReference type="GO" id="GO:0008664">
    <property type="term" value="F:RNA 2',3'-cyclic 3'-phosphodiesterase activity"/>
    <property type="evidence" value="ECO:0007669"/>
    <property type="project" value="UniProtKB-EC"/>
</dbReference>
<accession>A0A3D1JEQ8</accession>
<dbReference type="STRING" id="229919.GCA_001050195_02197"/>
<feature type="short sequence motif" description="HXTX 2" evidence="2">
    <location>
        <begin position="130"/>
        <end position="133"/>
    </location>
</feature>
<name>A0A3D1JEQ8_9CHLR</name>
<dbReference type="EC" id="3.1.4.58" evidence="2"/>
<feature type="domain" description="Phosphoesterase HXTX" evidence="3">
    <location>
        <begin position="101"/>
        <end position="178"/>
    </location>
</feature>
<dbReference type="Pfam" id="PF02834">
    <property type="entry name" value="LigT_PEase"/>
    <property type="match status" value="2"/>
</dbReference>
<dbReference type="PANTHER" id="PTHR35561:SF1">
    <property type="entry name" value="RNA 2',3'-CYCLIC PHOSPHODIESTERASE"/>
    <property type="match status" value="1"/>
</dbReference>
<dbReference type="InterPro" id="IPR014051">
    <property type="entry name" value="Phosphoesterase_HXTX"/>
</dbReference>
<sequence>MDAIRAFIAIPLPVEIRNRLGTIIDQLQRKTPSVVRWVTPENMHLTLKFLGNISPGNLDHLKQVLASEAAHHTASTLCLEGLGAFPNRNRPRVIWVGVKAQPALFELQQSIDRETARLGYPSEERDFSPHLTLGRISPHAGPGEIRQIAEALATHQVGEVGTAPVAEIILFRSDLRPGGAMYIPLFKARLKT</sequence>
<gene>
    <name evidence="4" type="primary">thpR</name>
    <name evidence="4" type="ORF">DEQ80_03600</name>
</gene>
<proteinExistence type="inferred from homology"/>
<dbReference type="OrthoDB" id="9789350at2"/>
<dbReference type="SUPFAM" id="SSF55144">
    <property type="entry name" value="LigT-like"/>
    <property type="match status" value="1"/>
</dbReference>
<feature type="short sequence motif" description="HXTX 1" evidence="2">
    <location>
        <begin position="44"/>
        <end position="47"/>
    </location>
</feature>
<comment type="function">
    <text evidence="2">Hydrolyzes RNA 2',3'-cyclic phosphodiester to an RNA 2'-phosphomonoester.</text>
</comment>
<dbReference type="Gene3D" id="3.90.1140.10">
    <property type="entry name" value="Cyclic phosphodiesterase"/>
    <property type="match status" value="1"/>
</dbReference>
<keyword evidence="1 2" id="KW-0378">Hydrolase</keyword>
<comment type="catalytic activity">
    <reaction evidence="2">
        <text>a 3'-end 2',3'-cyclophospho-ribonucleotide-RNA + H2O = a 3'-end 2'-phospho-ribonucleotide-RNA + H(+)</text>
        <dbReference type="Rhea" id="RHEA:11828"/>
        <dbReference type="Rhea" id="RHEA-COMP:10464"/>
        <dbReference type="Rhea" id="RHEA-COMP:17353"/>
        <dbReference type="ChEBI" id="CHEBI:15377"/>
        <dbReference type="ChEBI" id="CHEBI:15378"/>
        <dbReference type="ChEBI" id="CHEBI:83064"/>
        <dbReference type="ChEBI" id="CHEBI:173113"/>
        <dbReference type="EC" id="3.1.4.58"/>
    </reaction>
</comment>
<feature type="active site" description="Proton acceptor" evidence="2">
    <location>
        <position position="130"/>
    </location>
</feature>
<evidence type="ECO:0000256" key="2">
    <source>
        <dbReference type="HAMAP-Rule" id="MF_01940"/>
    </source>
</evidence>
<dbReference type="PANTHER" id="PTHR35561">
    <property type="entry name" value="RNA 2',3'-CYCLIC PHOSPHODIESTERASE"/>
    <property type="match status" value="1"/>
</dbReference>
<dbReference type="HAMAP" id="MF_01940">
    <property type="entry name" value="RNA_CPDase"/>
    <property type="match status" value="1"/>
</dbReference>
<organism evidence="4 5">
    <name type="scientific">Anaerolinea thermolimosa</name>
    <dbReference type="NCBI Taxonomy" id="229919"/>
    <lineage>
        <taxon>Bacteria</taxon>
        <taxon>Bacillati</taxon>
        <taxon>Chloroflexota</taxon>
        <taxon>Anaerolineae</taxon>
        <taxon>Anaerolineales</taxon>
        <taxon>Anaerolineaceae</taxon>
        <taxon>Anaerolinea</taxon>
    </lineage>
</organism>
<protein>
    <recommendedName>
        <fullName evidence="2">RNA 2',3'-cyclic phosphodiesterase</fullName>
        <shortName evidence="2">RNA 2',3'-CPDase</shortName>
        <ecNumber evidence="2">3.1.4.58</ecNumber>
    </recommendedName>
</protein>
<reference evidence="4 5" key="1">
    <citation type="journal article" date="2018" name="Nat. Biotechnol.">
        <title>A standardized bacterial taxonomy based on genome phylogeny substantially revises the tree of life.</title>
        <authorList>
            <person name="Parks D.H."/>
            <person name="Chuvochina M."/>
            <person name="Waite D.W."/>
            <person name="Rinke C."/>
            <person name="Skarshewski A."/>
            <person name="Chaumeil P.A."/>
            <person name="Hugenholtz P."/>
        </authorList>
    </citation>
    <scope>NUCLEOTIDE SEQUENCE [LARGE SCALE GENOMIC DNA]</scope>
    <source>
        <strain evidence="4">UBA8781</strain>
    </source>
</reference>
<comment type="similarity">
    <text evidence="2">Belongs to the 2H phosphoesterase superfamily. ThpR family.</text>
</comment>
<dbReference type="RefSeq" id="WP_062193559.1">
    <property type="nucleotide sequence ID" value="NZ_DF967965.1"/>
</dbReference>
<dbReference type="InterPro" id="IPR004175">
    <property type="entry name" value="RNA_CPDase"/>
</dbReference>
<dbReference type="NCBIfam" id="TIGR02258">
    <property type="entry name" value="2_5_ligase"/>
    <property type="match status" value="1"/>
</dbReference>
<dbReference type="GO" id="GO:0004113">
    <property type="term" value="F:2',3'-cyclic-nucleotide 3'-phosphodiesterase activity"/>
    <property type="evidence" value="ECO:0007669"/>
    <property type="project" value="InterPro"/>
</dbReference>
<evidence type="ECO:0000313" key="5">
    <source>
        <dbReference type="Proteomes" id="UP000264141"/>
    </source>
</evidence>
<dbReference type="EMBL" id="DPBP01000017">
    <property type="protein sequence ID" value="HCE16924.1"/>
    <property type="molecule type" value="Genomic_DNA"/>
</dbReference>
<evidence type="ECO:0000259" key="3">
    <source>
        <dbReference type="Pfam" id="PF02834"/>
    </source>
</evidence>
<dbReference type="InterPro" id="IPR009097">
    <property type="entry name" value="Cyclic_Pdiesterase"/>
</dbReference>
<dbReference type="AlphaFoldDB" id="A0A3D1JEQ8"/>
<feature type="active site" description="Proton donor" evidence="2">
    <location>
        <position position="44"/>
    </location>
</feature>
<comment type="caution">
    <text evidence="4">The sequence shown here is derived from an EMBL/GenBank/DDBJ whole genome shotgun (WGS) entry which is preliminary data.</text>
</comment>
<dbReference type="Proteomes" id="UP000264141">
    <property type="component" value="Unassembled WGS sequence"/>
</dbReference>